<protein>
    <submittedName>
        <fullName evidence="2">Uncharacterized protein</fullName>
    </submittedName>
</protein>
<evidence type="ECO:0000313" key="2">
    <source>
        <dbReference type="EMBL" id="KAK4311026.1"/>
    </source>
</evidence>
<accession>A0AAE1PMA2</accession>
<keyword evidence="3" id="KW-1185">Reference proteome</keyword>
<reference evidence="2" key="1">
    <citation type="submission" date="2023-11" db="EMBL/GenBank/DDBJ databases">
        <title>Genome assemblies of two species of porcelain crab, Petrolisthes cinctipes and Petrolisthes manimaculis (Anomura: Porcellanidae).</title>
        <authorList>
            <person name="Angst P."/>
        </authorList>
    </citation>
    <scope>NUCLEOTIDE SEQUENCE</scope>
    <source>
        <strain evidence="2">PB745_02</strain>
        <tissue evidence="2">Gill</tissue>
    </source>
</reference>
<sequence>MVICKTQGIGGVRRGGGKLEEEEEEKRSKKSRRGGRGRKGGGEEKLGNLDMTSDPKTKINDVVTRAARDQPVLSPRHDTQNAFMPPGKR</sequence>
<dbReference type="AlphaFoldDB" id="A0AAE1PMA2"/>
<evidence type="ECO:0000256" key="1">
    <source>
        <dbReference type="SAM" id="MobiDB-lite"/>
    </source>
</evidence>
<proteinExistence type="predicted"/>
<evidence type="ECO:0000313" key="3">
    <source>
        <dbReference type="Proteomes" id="UP001292094"/>
    </source>
</evidence>
<feature type="region of interest" description="Disordered" evidence="1">
    <location>
        <begin position="1"/>
        <end position="89"/>
    </location>
</feature>
<dbReference type="EMBL" id="JAWZYT010001565">
    <property type="protein sequence ID" value="KAK4311026.1"/>
    <property type="molecule type" value="Genomic_DNA"/>
</dbReference>
<feature type="compositionally biased region" description="Basic and acidic residues" evidence="1">
    <location>
        <begin position="40"/>
        <end position="59"/>
    </location>
</feature>
<feature type="compositionally biased region" description="Basic residues" evidence="1">
    <location>
        <begin position="28"/>
        <end position="39"/>
    </location>
</feature>
<name>A0AAE1PMA2_9EUCA</name>
<organism evidence="2 3">
    <name type="scientific">Petrolisthes manimaculis</name>
    <dbReference type="NCBI Taxonomy" id="1843537"/>
    <lineage>
        <taxon>Eukaryota</taxon>
        <taxon>Metazoa</taxon>
        <taxon>Ecdysozoa</taxon>
        <taxon>Arthropoda</taxon>
        <taxon>Crustacea</taxon>
        <taxon>Multicrustacea</taxon>
        <taxon>Malacostraca</taxon>
        <taxon>Eumalacostraca</taxon>
        <taxon>Eucarida</taxon>
        <taxon>Decapoda</taxon>
        <taxon>Pleocyemata</taxon>
        <taxon>Anomura</taxon>
        <taxon>Galatheoidea</taxon>
        <taxon>Porcellanidae</taxon>
        <taxon>Petrolisthes</taxon>
    </lineage>
</organism>
<comment type="caution">
    <text evidence="2">The sequence shown here is derived from an EMBL/GenBank/DDBJ whole genome shotgun (WGS) entry which is preliminary data.</text>
</comment>
<gene>
    <name evidence="2" type="ORF">Pmani_017453</name>
</gene>
<dbReference type="Proteomes" id="UP001292094">
    <property type="component" value="Unassembled WGS sequence"/>
</dbReference>